<proteinExistence type="predicted"/>
<dbReference type="Proteomes" id="UP000225139">
    <property type="component" value="Segment"/>
</dbReference>
<organism evidence="2">
    <name type="scientific">Acidianus two-tailed phage variant 1</name>
    <dbReference type="NCBI Taxonomy" id="1898550"/>
    <lineage>
        <taxon>Viruses</taxon>
        <taxon>Viruses incertae sedis</taxon>
        <taxon>Bicaudaviridae</taxon>
        <taxon>Bicaudavirus</taxon>
        <taxon>Acidianus two-tailed virus</taxon>
    </lineage>
</organism>
<protein>
    <submittedName>
        <fullName evidence="2">Archaeal transmembrane protein</fullName>
    </submittedName>
</protein>
<keyword evidence="1 2" id="KW-0812">Transmembrane</keyword>
<dbReference type="EMBL" id="KX607102">
    <property type="protein sequence ID" value="AON96536.1"/>
    <property type="molecule type" value="Genomic_DNA"/>
</dbReference>
<feature type="transmembrane region" description="Helical" evidence="1">
    <location>
        <begin position="686"/>
        <end position="703"/>
    </location>
</feature>
<reference evidence="2" key="1">
    <citation type="submission" date="2016-07" db="EMBL/GenBank/DDBJ databases">
        <authorList>
            <person name="Vestergaard G."/>
            <person name="Garrett R.A."/>
        </authorList>
    </citation>
    <scope>NUCLEOTIDE SEQUENCE [LARGE SCALE GENOMIC DNA]</scope>
    <source>
        <strain evidence="2">ATV.v1</strain>
    </source>
</reference>
<evidence type="ECO:0000256" key="1">
    <source>
        <dbReference type="SAM" id="Phobius"/>
    </source>
</evidence>
<accession>A0A1C9EGD4</accession>
<feature type="transmembrane region" description="Helical" evidence="1">
    <location>
        <begin position="16"/>
        <end position="34"/>
    </location>
</feature>
<keyword evidence="1" id="KW-0472">Membrane</keyword>
<evidence type="ECO:0000313" key="2">
    <source>
        <dbReference type="EMBL" id="AON96536.1"/>
    </source>
</evidence>
<name>A0A1C9EGD4_ATV</name>
<keyword evidence="1" id="KW-1133">Transmembrane helix</keyword>
<feature type="transmembrane region" description="Helical" evidence="1">
    <location>
        <begin position="710"/>
        <end position="743"/>
    </location>
</feature>
<sequence>MRYFSHMKLDRKKKRLLLKTIFSIVILILPLTFLHPTNSTVSSQNQVPIQIIYNYNVSGGVIYTAPLNIPSGFYNYYMINQYGTLLYSYLFSTNPAFVVWYEPQPTTETYYFVYGQSVTSQLVSTDVFSLYTQFYIYNSSMWNISNGVVSGGVLTLNGKNSILTENYTAPRYTSALWLYQILSPQSVSPTQIVYTSPIPPGSLIIVHVLTYTGSYQVPYPAIAQYNTPYIIAESYTSQYLTANSTHYYYYYNSLKYVGSMQQSLPFITTVSTNGLIFYSSAKNSQVLLPGATLPATSYTTNSTFIAGQLVGTGIDSYSINPSFVWCPEWIVNGSIQLLNGCKVPITGHYQLDKSTYAVILNSVFNSSDDELIAPVNSIVTVTYSNGTSYSFTVTGSSIYSGLPVPLVVVKFYGVGVTGIHISTNAFGINQQYSALIGFTDLLHTYGVLIQNGEAYSYIAGTKGPALGNVTFPMVVAVGEFAVGNTYYVFGEIVTTSRVFPFIQQSSYAIQPTIAYVNYNGTIPLVIQSVAETLSTGTYYELSGIAAMNVGQPTPINSVILSVVSQPGLEIVGSNGNVYSTIVQNTSAPNLVLVGFQGYSITLVYTNVQQNLVVTTNNFPVNLPSDMPLLVAIDQASRSITITVGQTQTQSIFMKTIPVNTTTPAVSLPIPNYPGNIIVDPESELTVISYYIIGAVAIVSMAYGTKIWIGVFIFAISLTVLTFVFQMYSLIPLLAFSIMLGYMLKKMNY</sequence>